<dbReference type="PANTHER" id="PTHR45706">
    <property type="entry name" value="TYROSINE-PROTEIN PHOSPHATASE"/>
    <property type="match status" value="1"/>
</dbReference>
<dbReference type="FunFam" id="3.10.20.90:FF:000293">
    <property type="entry name" value="Tyrosine-protein phosphatase"/>
    <property type="match status" value="1"/>
</dbReference>
<proteinExistence type="predicted"/>
<dbReference type="InterPro" id="IPR003604">
    <property type="entry name" value="Matrin/U1-like-C_Znf_C2H2"/>
</dbReference>
<dbReference type="Gene3D" id="3.30.160.60">
    <property type="entry name" value="Classic Zinc Finger"/>
    <property type="match status" value="2"/>
</dbReference>
<dbReference type="GO" id="GO:0005634">
    <property type="term" value="C:nucleus"/>
    <property type="evidence" value="ECO:0007669"/>
    <property type="project" value="UniProtKB-SubCell"/>
</dbReference>
<dbReference type="SUPFAM" id="SSF57667">
    <property type="entry name" value="beta-beta-alpha zinc fingers"/>
    <property type="match status" value="2"/>
</dbReference>
<dbReference type="InterPro" id="IPR029071">
    <property type="entry name" value="Ubiquitin-like_domsf"/>
</dbReference>
<dbReference type="SMR" id="B4QEZ7"/>
<dbReference type="AlphaFoldDB" id="B4QEZ7"/>
<dbReference type="Bgee" id="FBgn0185271">
    <property type="expression patterns" value="Expressed in embryo and 3 other cell types or tissues"/>
</dbReference>
<dbReference type="GO" id="GO:0003676">
    <property type="term" value="F:nucleic acid binding"/>
    <property type="evidence" value="ECO:0007669"/>
    <property type="project" value="InterPro"/>
</dbReference>
<keyword evidence="4" id="KW-0862">Zinc</keyword>
<dbReference type="PROSITE" id="PS50057">
    <property type="entry name" value="FERM_3"/>
    <property type="match status" value="1"/>
</dbReference>
<dbReference type="PROSITE" id="PS50171">
    <property type="entry name" value="ZF_MATRIN"/>
    <property type="match status" value="1"/>
</dbReference>
<evidence type="ECO:0000313" key="9">
    <source>
        <dbReference type="EMBL" id="EDX07024.1"/>
    </source>
</evidence>
<dbReference type="InterPro" id="IPR022755">
    <property type="entry name" value="Znf_C2H2_jaz"/>
</dbReference>
<dbReference type="InterPro" id="IPR000690">
    <property type="entry name" value="Matrin/U1-C_Znf_C2H2"/>
</dbReference>
<dbReference type="InterPro" id="IPR036236">
    <property type="entry name" value="Znf_C2H2_sf"/>
</dbReference>
<dbReference type="Pfam" id="PF12874">
    <property type="entry name" value="zf-met"/>
    <property type="match status" value="1"/>
</dbReference>
<comment type="subcellular location">
    <subcellularLocation>
        <location evidence="1">Nucleus</location>
    </subcellularLocation>
</comment>
<evidence type="ECO:0000256" key="2">
    <source>
        <dbReference type="ARBA" id="ARBA00022723"/>
    </source>
</evidence>
<keyword evidence="5" id="KW-0539">Nucleus</keyword>
<dbReference type="CDD" id="cd17100">
    <property type="entry name" value="FERM_F1_PTPN3_like"/>
    <property type="match status" value="1"/>
</dbReference>
<evidence type="ECO:0000256" key="5">
    <source>
        <dbReference type="ARBA" id="ARBA00023242"/>
    </source>
</evidence>
<evidence type="ECO:0000259" key="7">
    <source>
        <dbReference type="PROSITE" id="PS50057"/>
    </source>
</evidence>
<dbReference type="Proteomes" id="UP000000304">
    <property type="component" value="Chromosome 2R"/>
</dbReference>
<dbReference type="SMART" id="SM00451">
    <property type="entry name" value="ZnF_U1"/>
    <property type="match status" value="2"/>
</dbReference>
<feature type="compositionally biased region" description="Basic and acidic residues" evidence="6">
    <location>
        <begin position="195"/>
        <end position="206"/>
    </location>
</feature>
<sequence>MFERFRLNNLTRTFRLRGGGPELARDKKTPQRQQCVTVLFLDDITHTFRIEKRAKGSELLDQVFQYLELSERDYFGLLFPQKPGDVVRWVDAQKQFKKQCSSVSLDNDAVPLLEFRVKFFVSDPSRLQEESHATSSICKSSATSTGSCPAPATPSAACQLHCAICNLCKIIVTSAAQMQAHLAGARHQKNFRTSGQDHDQSEDVRLPEAPTSEAKKLDAAELALYRTPMGQYYCQTCDMMMNHETILQQHFIGKKHLKRVKNLSQTEKTV</sequence>
<accession>B4QEZ7</accession>
<dbReference type="GO" id="GO:0004725">
    <property type="term" value="F:protein tyrosine phosphatase activity"/>
    <property type="evidence" value="ECO:0007669"/>
    <property type="project" value="TreeGrafter"/>
</dbReference>
<dbReference type="EMBL" id="CM000362">
    <property type="protein sequence ID" value="EDX07024.1"/>
    <property type="molecule type" value="Genomic_DNA"/>
</dbReference>
<dbReference type="HOGENOM" id="CLU_1031620_0_0_1"/>
<dbReference type="Pfam" id="PF12171">
    <property type="entry name" value="zf-C2H2_jaz"/>
    <property type="match status" value="1"/>
</dbReference>
<evidence type="ECO:0000256" key="6">
    <source>
        <dbReference type="SAM" id="MobiDB-lite"/>
    </source>
</evidence>
<dbReference type="InterPro" id="IPR013087">
    <property type="entry name" value="Znf_C2H2_type"/>
</dbReference>
<keyword evidence="10" id="KW-1185">Reference proteome</keyword>
<feature type="domain" description="FERM" evidence="7">
    <location>
        <begin position="34"/>
        <end position="270"/>
    </location>
</feature>
<organism evidence="9 10">
    <name type="scientific">Drosophila simulans</name>
    <name type="common">Fruit fly</name>
    <dbReference type="NCBI Taxonomy" id="7240"/>
    <lineage>
        <taxon>Eukaryota</taxon>
        <taxon>Metazoa</taxon>
        <taxon>Ecdysozoa</taxon>
        <taxon>Arthropoda</taxon>
        <taxon>Hexapoda</taxon>
        <taxon>Insecta</taxon>
        <taxon>Pterygota</taxon>
        <taxon>Neoptera</taxon>
        <taxon>Endopterygota</taxon>
        <taxon>Diptera</taxon>
        <taxon>Brachycera</taxon>
        <taxon>Muscomorpha</taxon>
        <taxon>Ephydroidea</taxon>
        <taxon>Drosophilidae</taxon>
        <taxon>Drosophila</taxon>
        <taxon>Sophophora</taxon>
    </lineage>
</organism>
<keyword evidence="3" id="KW-0863">Zinc-finger</keyword>
<reference evidence="9 10" key="1">
    <citation type="journal article" date="2007" name="Nature">
        <title>Evolution of genes and genomes on the Drosophila phylogeny.</title>
        <authorList>
            <consortium name="Drosophila 12 Genomes Consortium"/>
            <person name="Clark A.G."/>
            <person name="Eisen M.B."/>
            <person name="Smith D.R."/>
            <person name="Bergman C.M."/>
            <person name="Oliver B."/>
            <person name="Markow T.A."/>
            <person name="Kaufman T.C."/>
            <person name="Kellis M."/>
            <person name="Gelbart W."/>
            <person name="Iyer V.N."/>
            <person name="Pollard D.A."/>
            <person name="Sackton T.B."/>
            <person name="Larracuente A.M."/>
            <person name="Singh N.D."/>
            <person name="Abad J.P."/>
            <person name="Abt D.N."/>
            <person name="Adryan B."/>
            <person name="Aguade M."/>
            <person name="Akashi H."/>
            <person name="Anderson W.W."/>
            <person name="Aquadro C.F."/>
            <person name="Ardell D.H."/>
            <person name="Arguello R."/>
            <person name="Artieri C.G."/>
            <person name="Barbash D.A."/>
            <person name="Barker D."/>
            <person name="Barsanti P."/>
            <person name="Batterham P."/>
            <person name="Batzoglou S."/>
            <person name="Begun D."/>
            <person name="Bhutkar A."/>
            <person name="Blanco E."/>
            <person name="Bosak S.A."/>
            <person name="Bradley R.K."/>
            <person name="Brand A.D."/>
            <person name="Brent M.R."/>
            <person name="Brooks A.N."/>
            <person name="Brown R.H."/>
            <person name="Butlin R.K."/>
            <person name="Caggese C."/>
            <person name="Calvi B.R."/>
            <person name="Bernardo de Carvalho A."/>
            <person name="Caspi A."/>
            <person name="Castrezana S."/>
            <person name="Celniker S.E."/>
            <person name="Chang J.L."/>
            <person name="Chapple C."/>
            <person name="Chatterji S."/>
            <person name="Chinwalla A."/>
            <person name="Civetta A."/>
            <person name="Clifton S.W."/>
            <person name="Comeron J.M."/>
            <person name="Costello J.C."/>
            <person name="Coyne J.A."/>
            <person name="Daub J."/>
            <person name="David R.G."/>
            <person name="Delcher A.L."/>
            <person name="Delehaunty K."/>
            <person name="Do C.B."/>
            <person name="Ebling H."/>
            <person name="Edwards K."/>
            <person name="Eickbush T."/>
            <person name="Evans J.D."/>
            <person name="Filipski A."/>
            <person name="Findeiss S."/>
            <person name="Freyhult E."/>
            <person name="Fulton L."/>
            <person name="Fulton R."/>
            <person name="Garcia A.C."/>
            <person name="Gardiner A."/>
            <person name="Garfield D.A."/>
            <person name="Garvin B.E."/>
            <person name="Gibson G."/>
            <person name="Gilbert D."/>
            <person name="Gnerre S."/>
            <person name="Godfrey J."/>
            <person name="Good R."/>
            <person name="Gotea V."/>
            <person name="Gravely B."/>
            <person name="Greenberg A.J."/>
            <person name="Griffiths-Jones S."/>
            <person name="Gross S."/>
            <person name="Guigo R."/>
            <person name="Gustafson E.A."/>
            <person name="Haerty W."/>
            <person name="Hahn M.W."/>
            <person name="Halligan D.L."/>
            <person name="Halpern A.L."/>
            <person name="Halter G.M."/>
            <person name="Han M.V."/>
            <person name="Heger A."/>
            <person name="Hillier L."/>
            <person name="Hinrichs A.S."/>
            <person name="Holmes I."/>
            <person name="Hoskins R.A."/>
            <person name="Hubisz M.J."/>
            <person name="Hultmark D."/>
            <person name="Huntley M.A."/>
            <person name="Jaffe D.B."/>
            <person name="Jagadeeshan S."/>
            <person name="Jeck W.R."/>
            <person name="Johnson J."/>
            <person name="Jones C.D."/>
            <person name="Jordan W.C."/>
            <person name="Karpen G.H."/>
            <person name="Kataoka E."/>
            <person name="Keightley P.D."/>
            <person name="Kheradpour P."/>
            <person name="Kirkness E.F."/>
            <person name="Koerich L.B."/>
            <person name="Kristiansen K."/>
            <person name="Kudrna D."/>
            <person name="Kulathinal R.J."/>
            <person name="Kumar S."/>
            <person name="Kwok R."/>
            <person name="Lander E."/>
            <person name="Langley C.H."/>
            <person name="Lapoint R."/>
            <person name="Lazzaro B.P."/>
            <person name="Lee S.J."/>
            <person name="Levesque L."/>
            <person name="Li R."/>
            <person name="Lin C.F."/>
            <person name="Lin M.F."/>
            <person name="Lindblad-Toh K."/>
            <person name="Llopart A."/>
            <person name="Long M."/>
            <person name="Low L."/>
            <person name="Lozovsky E."/>
            <person name="Lu J."/>
            <person name="Luo M."/>
            <person name="Machado C.A."/>
            <person name="Makalowski W."/>
            <person name="Marzo M."/>
            <person name="Matsuda M."/>
            <person name="Matzkin L."/>
            <person name="McAllister B."/>
            <person name="McBride C.S."/>
            <person name="McKernan B."/>
            <person name="McKernan K."/>
            <person name="Mendez-Lago M."/>
            <person name="Minx P."/>
            <person name="Mollenhauer M.U."/>
            <person name="Montooth K."/>
            <person name="Mount S.M."/>
            <person name="Mu X."/>
            <person name="Myers E."/>
            <person name="Negre B."/>
            <person name="Newfeld S."/>
            <person name="Nielsen R."/>
            <person name="Noor M.A."/>
            <person name="O'Grady P."/>
            <person name="Pachter L."/>
            <person name="Papaceit M."/>
            <person name="Parisi M.J."/>
            <person name="Parisi M."/>
            <person name="Parts L."/>
            <person name="Pedersen J.S."/>
            <person name="Pesole G."/>
            <person name="Phillippy A.M."/>
            <person name="Ponting C.P."/>
            <person name="Pop M."/>
            <person name="Porcelli D."/>
            <person name="Powell J.R."/>
            <person name="Prohaska S."/>
            <person name="Pruitt K."/>
            <person name="Puig M."/>
            <person name="Quesneville H."/>
            <person name="Ram K.R."/>
            <person name="Rand D."/>
            <person name="Rasmussen M.D."/>
            <person name="Reed L.K."/>
            <person name="Reenan R."/>
            <person name="Reily A."/>
            <person name="Remington K.A."/>
            <person name="Rieger T.T."/>
            <person name="Ritchie M.G."/>
            <person name="Robin C."/>
            <person name="Rogers Y.H."/>
            <person name="Rohde C."/>
            <person name="Rozas J."/>
            <person name="Rubenfield M.J."/>
            <person name="Ruiz A."/>
            <person name="Russo S."/>
            <person name="Salzberg S.L."/>
            <person name="Sanchez-Gracia A."/>
            <person name="Saranga D.J."/>
            <person name="Sato H."/>
            <person name="Schaeffer S.W."/>
            <person name="Schatz M.C."/>
            <person name="Schlenke T."/>
            <person name="Schwartz R."/>
            <person name="Segarra C."/>
            <person name="Singh R.S."/>
            <person name="Sirot L."/>
            <person name="Sirota M."/>
            <person name="Sisneros N.B."/>
            <person name="Smith C.D."/>
            <person name="Smith T.F."/>
            <person name="Spieth J."/>
            <person name="Stage D.E."/>
            <person name="Stark A."/>
            <person name="Stephan W."/>
            <person name="Strausberg R.L."/>
            <person name="Strempel S."/>
            <person name="Sturgill D."/>
            <person name="Sutton G."/>
            <person name="Sutton G.G."/>
            <person name="Tao W."/>
            <person name="Teichmann S."/>
            <person name="Tobari Y.N."/>
            <person name="Tomimura Y."/>
            <person name="Tsolas J.M."/>
            <person name="Valente V.L."/>
            <person name="Venter E."/>
            <person name="Venter J.C."/>
            <person name="Vicario S."/>
            <person name="Vieira F.G."/>
            <person name="Vilella A.J."/>
            <person name="Villasante A."/>
            <person name="Walenz B."/>
            <person name="Wang J."/>
            <person name="Wasserman M."/>
            <person name="Watts T."/>
            <person name="Wilson D."/>
            <person name="Wilson R.K."/>
            <person name="Wing R.A."/>
            <person name="Wolfner M.F."/>
            <person name="Wong A."/>
            <person name="Wong G.K."/>
            <person name="Wu C.I."/>
            <person name="Wu G."/>
            <person name="Yamamoto D."/>
            <person name="Yang H.P."/>
            <person name="Yang S.P."/>
            <person name="Yorke J.A."/>
            <person name="Yoshida K."/>
            <person name="Zdobnov E."/>
            <person name="Zhang P."/>
            <person name="Zhang Y."/>
            <person name="Zimin A.V."/>
            <person name="Baldwin J."/>
            <person name="Abdouelleil A."/>
            <person name="Abdulkadir J."/>
            <person name="Abebe A."/>
            <person name="Abera B."/>
            <person name="Abreu J."/>
            <person name="Acer S.C."/>
            <person name="Aftuck L."/>
            <person name="Alexander A."/>
            <person name="An P."/>
            <person name="Anderson E."/>
            <person name="Anderson S."/>
            <person name="Arachi H."/>
            <person name="Azer M."/>
            <person name="Bachantsang P."/>
            <person name="Barry A."/>
            <person name="Bayul T."/>
            <person name="Berlin A."/>
            <person name="Bessette D."/>
            <person name="Bloom T."/>
            <person name="Blye J."/>
            <person name="Boguslavskiy L."/>
            <person name="Bonnet C."/>
            <person name="Boukhgalter B."/>
            <person name="Bourzgui I."/>
            <person name="Brown A."/>
            <person name="Cahill P."/>
            <person name="Channer S."/>
            <person name="Cheshatsang Y."/>
            <person name="Chuda L."/>
            <person name="Citroen M."/>
            <person name="Collymore A."/>
            <person name="Cooke P."/>
            <person name="Costello M."/>
            <person name="D'Aco K."/>
            <person name="Daza R."/>
            <person name="De Haan G."/>
            <person name="DeGray S."/>
            <person name="DeMaso C."/>
            <person name="Dhargay N."/>
            <person name="Dooley K."/>
            <person name="Dooley E."/>
            <person name="Doricent M."/>
            <person name="Dorje P."/>
            <person name="Dorjee K."/>
            <person name="Dupes A."/>
            <person name="Elong R."/>
            <person name="Falk J."/>
            <person name="Farina A."/>
            <person name="Faro S."/>
            <person name="Ferguson D."/>
            <person name="Fisher S."/>
            <person name="Foley C.D."/>
            <person name="Franke A."/>
            <person name="Friedrich D."/>
            <person name="Gadbois L."/>
            <person name="Gearin G."/>
            <person name="Gearin C.R."/>
            <person name="Giannoukos G."/>
            <person name="Goode T."/>
            <person name="Graham J."/>
            <person name="Grandbois E."/>
            <person name="Grewal S."/>
            <person name="Gyaltsen K."/>
            <person name="Hafez N."/>
            <person name="Hagos B."/>
            <person name="Hall J."/>
            <person name="Henson C."/>
            <person name="Hollinger A."/>
            <person name="Honan T."/>
            <person name="Huard M.D."/>
            <person name="Hughes L."/>
            <person name="Hurhula B."/>
            <person name="Husby M.E."/>
            <person name="Kamat A."/>
            <person name="Kanga B."/>
            <person name="Kashin S."/>
            <person name="Khazanovich D."/>
            <person name="Kisner P."/>
            <person name="Lance K."/>
            <person name="Lara M."/>
            <person name="Lee W."/>
            <person name="Lennon N."/>
            <person name="Letendre F."/>
            <person name="LeVine R."/>
            <person name="Lipovsky A."/>
            <person name="Liu X."/>
            <person name="Liu J."/>
            <person name="Liu S."/>
            <person name="Lokyitsang T."/>
            <person name="Lokyitsang Y."/>
            <person name="Lubonja R."/>
            <person name="Lui A."/>
            <person name="MacDonald P."/>
            <person name="Magnisalis V."/>
            <person name="Maru K."/>
            <person name="Matthews C."/>
            <person name="McCusker W."/>
            <person name="McDonough S."/>
            <person name="Mehta T."/>
            <person name="Meldrim J."/>
            <person name="Meneus L."/>
            <person name="Mihai O."/>
            <person name="Mihalev A."/>
            <person name="Mihova T."/>
            <person name="Mittelman R."/>
            <person name="Mlenga V."/>
            <person name="Montmayeur A."/>
            <person name="Mulrain L."/>
            <person name="Navidi A."/>
            <person name="Naylor J."/>
            <person name="Negash T."/>
            <person name="Nguyen T."/>
            <person name="Nguyen N."/>
            <person name="Nicol R."/>
            <person name="Norbu C."/>
            <person name="Norbu N."/>
            <person name="Novod N."/>
            <person name="O'Neill B."/>
            <person name="Osman S."/>
            <person name="Markiewicz E."/>
            <person name="Oyono O.L."/>
            <person name="Patti C."/>
            <person name="Phunkhang P."/>
            <person name="Pierre F."/>
            <person name="Priest M."/>
            <person name="Raghuraman S."/>
            <person name="Rege F."/>
            <person name="Reyes R."/>
            <person name="Rise C."/>
            <person name="Rogov P."/>
            <person name="Ross K."/>
            <person name="Ryan E."/>
            <person name="Settipalli S."/>
            <person name="Shea T."/>
            <person name="Sherpa N."/>
            <person name="Shi L."/>
            <person name="Shih D."/>
            <person name="Sparrow T."/>
            <person name="Spaulding J."/>
            <person name="Stalker J."/>
            <person name="Stange-Thomann N."/>
            <person name="Stavropoulos S."/>
            <person name="Stone C."/>
            <person name="Strader C."/>
            <person name="Tesfaye S."/>
            <person name="Thomson T."/>
            <person name="Thoulutsang Y."/>
            <person name="Thoulutsang D."/>
            <person name="Topham K."/>
            <person name="Topping I."/>
            <person name="Tsamla T."/>
            <person name="Vassiliev H."/>
            <person name="Vo A."/>
            <person name="Wangchuk T."/>
            <person name="Wangdi T."/>
            <person name="Weiand M."/>
            <person name="Wilkinson J."/>
            <person name="Wilson A."/>
            <person name="Yadav S."/>
            <person name="Young G."/>
            <person name="Yu Q."/>
            <person name="Zembek L."/>
            <person name="Zhong D."/>
            <person name="Zimmer A."/>
            <person name="Zwirko Z."/>
            <person name="Jaffe D.B."/>
            <person name="Alvarez P."/>
            <person name="Brockman W."/>
            <person name="Butler J."/>
            <person name="Chin C."/>
            <person name="Gnerre S."/>
            <person name="Grabherr M."/>
            <person name="Kleber M."/>
            <person name="Mauceli E."/>
            <person name="MacCallum I."/>
        </authorList>
    </citation>
    <scope>NUCLEOTIDE SEQUENCE [LARGE SCALE GENOMIC DNA]</scope>
    <source>
        <strain evidence="10">white501</strain>
    </source>
</reference>
<evidence type="ECO:0000256" key="4">
    <source>
        <dbReference type="ARBA" id="ARBA00022833"/>
    </source>
</evidence>
<evidence type="ECO:0000313" key="10">
    <source>
        <dbReference type="Proteomes" id="UP000000304"/>
    </source>
</evidence>
<feature type="region of interest" description="Disordered" evidence="6">
    <location>
        <begin position="189"/>
        <end position="211"/>
    </location>
</feature>
<dbReference type="PANTHER" id="PTHR45706:SF4">
    <property type="entry name" value="TYROSINE-PROTEIN PHOSPHATASE"/>
    <property type="match status" value="1"/>
</dbReference>
<dbReference type="GO" id="GO:0008270">
    <property type="term" value="F:zinc ion binding"/>
    <property type="evidence" value="ECO:0007669"/>
    <property type="project" value="UniProtKB-KW"/>
</dbReference>
<protein>
    <submittedName>
        <fullName evidence="9">GD11013</fullName>
    </submittedName>
</protein>
<evidence type="ECO:0000256" key="3">
    <source>
        <dbReference type="ARBA" id="ARBA00022771"/>
    </source>
</evidence>
<name>B4QEZ7_DROSI</name>
<dbReference type="STRING" id="7240.B4QEZ7"/>
<dbReference type="OrthoDB" id="5854685at2759"/>
<evidence type="ECO:0000259" key="8">
    <source>
        <dbReference type="PROSITE" id="PS50171"/>
    </source>
</evidence>
<dbReference type="Pfam" id="PF09379">
    <property type="entry name" value="FERM_N"/>
    <property type="match status" value="1"/>
</dbReference>
<evidence type="ECO:0000256" key="1">
    <source>
        <dbReference type="ARBA" id="ARBA00004123"/>
    </source>
</evidence>
<dbReference type="PROSITE" id="PS00028">
    <property type="entry name" value="ZINC_FINGER_C2H2_1"/>
    <property type="match status" value="1"/>
</dbReference>
<dbReference type="SUPFAM" id="SSF54236">
    <property type="entry name" value="Ubiquitin-like"/>
    <property type="match status" value="1"/>
</dbReference>
<feature type="domain" description="Matrin-type" evidence="8">
    <location>
        <begin position="232"/>
        <end position="262"/>
    </location>
</feature>
<gene>
    <name evidence="9" type="primary">Dsim\GD11013</name>
    <name evidence="9" type="ORF">Dsim_GD11013</name>
</gene>
<dbReference type="Gene3D" id="3.10.20.90">
    <property type="entry name" value="Phosphatidylinositol 3-kinase Catalytic Subunit, Chain A, domain 1"/>
    <property type="match status" value="1"/>
</dbReference>
<dbReference type="InterPro" id="IPR000299">
    <property type="entry name" value="FERM_domain"/>
</dbReference>
<dbReference type="InterPro" id="IPR018979">
    <property type="entry name" value="FERM_N"/>
</dbReference>
<keyword evidence="2" id="KW-0479">Metal-binding</keyword>